<protein>
    <submittedName>
        <fullName evidence="1">Uncharacterized protein</fullName>
    </submittedName>
</protein>
<organism evidence="1 2">
    <name type="scientific">Diploscapter pachys</name>
    <dbReference type="NCBI Taxonomy" id="2018661"/>
    <lineage>
        <taxon>Eukaryota</taxon>
        <taxon>Metazoa</taxon>
        <taxon>Ecdysozoa</taxon>
        <taxon>Nematoda</taxon>
        <taxon>Chromadorea</taxon>
        <taxon>Rhabditida</taxon>
        <taxon>Rhabditina</taxon>
        <taxon>Rhabditomorpha</taxon>
        <taxon>Rhabditoidea</taxon>
        <taxon>Rhabditidae</taxon>
        <taxon>Diploscapter</taxon>
    </lineage>
</organism>
<reference evidence="1 2" key="1">
    <citation type="journal article" date="2017" name="Curr. Biol.">
        <title>Genome architecture and evolution of a unichromosomal asexual nematode.</title>
        <authorList>
            <person name="Fradin H."/>
            <person name="Zegar C."/>
            <person name="Gutwein M."/>
            <person name="Lucas J."/>
            <person name="Kovtun M."/>
            <person name="Corcoran D."/>
            <person name="Baugh L.R."/>
            <person name="Kiontke K."/>
            <person name="Gunsalus K."/>
            <person name="Fitch D.H."/>
            <person name="Piano F."/>
        </authorList>
    </citation>
    <scope>NUCLEOTIDE SEQUENCE [LARGE SCALE GENOMIC DNA]</scope>
    <source>
        <strain evidence="1">PF1309</strain>
    </source>
</reference>
<gene>
    <name evidence="1" type="ORF">WR25_09790</name>
</gene>
<keyword evidence="2" id="KW-1185">Reference proteome</keyword>
<name>A0A2A2KG71_9BILA</name>
<accession>A0A2A2KG71</accession>
<evidence type="ECO:0000313" key="2">
    <source>
        <dbReference type="Proteomes" id="UP000218231"/>
    </source>
</evidence>
<dbReference type="EMBL" id="LIAE01008680">
    <property type="protein sequence ID" value="PAV72935.1"/>
    <property type="molecule type" value="Genomic_DNA"/>
</dbReference>
<proteinExistence type="predicted"/>
<dbReference type="AlphaFoldDB" id="A0A2A2KG71"/>
<evidence type="ECO:0000313" key="1">
    <source>
        <dbReference type="EMBL" id="PAV72935.1"/>
    </source>
</evidence>
<comment type="caution">
    <text evidence="1">The sequence shown here is derived from an EMBL/GenBank/DDBJ whole genome shotgun (WGS) entry which is preliminary data.</text>
</comment>
<dbReference type="Proteomes" id="UP000218231">
    <property type="component" value="Unassembled WGS sequence"/>
</dbReference>
<sequence length="222" mass="25972">MSNRVIADGEQRESNIDRLESDSFLLSREMACRGRIQTDIDEMMKAIKRGSKRNREESGMEIEVIEETTEPLEIADIEIIEKKRTNAANNRYILDLINFYRFKDPVRNPRPIKPFSEEITETHTIPWHETLEKVKIWKHPKGIKQEEEEVTKQADEGQFNDFFESELFIEQNENTTSTVSANDYQPSVLELPDERNGDEDALAGWNYDNLHSLQGYDLNFLE</sequence>